<dbReference type="GeneID" id="29273555"/>
<dbReference type="STRING" id="452662.SJA_C1-19640"/>
<dbReference type="eggNOG" id="COG5470">
    <property type="taxonomic scope" value="Bacteria"/>
</dbReference>
<evidence type="ECO:0000259" key="1">
    <source>
        <dbReference type="Pfam" id="PF07045"/>
    </source>
</evidence>
<keyword evidence="3" id="KW-1185">Reference proteome</keyword>
<organism evidence="2 3">
    <name type="scientific">Sphingobium indicum (strain DSM 16413 / CCM 7287 / MTCC 6362 / UT26 / NBRC 101211 / UT26S)</name>
    <name type="common">Sphingobium japonicum</name>
    <dbReference type="NCBI Taxonomy" id="452662"/>
    <lineage>
        <taxon>Bacteria</taxon>
        <taxon>Pseudomonadati</taxon>
        <taxon>Pseudomonadota</taxon>
        <taxon>Alphaproteobacteria</taxon>
        <taxon>Sphingomonadales</taxon>
        <taxon>Sphingomonadaceae</taxon>
        <taxon>Sphingobium</taxon>
    </lineage>
</organism>
<feature type="domain" description="DUF1330" evidence="1">
    <location>
        <begin position="50"/>
        <end position="126"/>
    </location>
</feature>
<dbReference type="HOGENOM" id="CLU_131535_2_0_5"/>
<protein>
    <recommendedName>
        <fullName evidence="1">DUF1330 domain-containing protein</fullName>
    </recommendedName>
</protein>
<dbReference type="InterPro" id="IPR010753">
    <property type="entry name" value="DUF1330"/>
</dbReference>
<dbReference type="SUPFAM" id="SSF54909">
    <property type="entry name" value="Dimeric alpha+beta barrel"/>
    <property type="match status" value="1"/>
</dbReference>
<accession>D4Z2G6</accession>
<dbReference type="Pfam" id="PF07045">
    <property type="entry name" value="DUF1330"/>
    <property type="match status" value="1"/>
</dbReference>
<evidence type="ECO:0000313" key="3">
    <source>
        <dbReference type="Proteomes" id="UP000007753"/>
    </source>
</evidence>
<evidence type="ECO:0000313" key="2">
    <source>
        <dbReference type="EMBL" id="BAI96798.1"/>
    </source>
</evidence>
<proteinExistence type="predicted"/>
<dbReference type="RefSeq" id="WP_013040261.1">
    <property type="nucleotide sequence ID" value="NC_014006.1"/>
</dbReference>
<sequence>MRTVEITADALDAANRIVPADTPVMMINLLRYRDQADYGDRTDVTPCSGREAYRRYADVALKCVEKVGARVFWSGSVLGSVLCPDGERWDDALLVEYPSFACSPQAFVDPEYQAVAFHRTAALEDSRLIATTR</sequence>
<dbReference type="Proteomes" id="UP000007753">
    <property type="component" value="Chromosome 1"/>
</dbReference>
<dbReference type="PANTHER" id="PTHR40257">
    <property type="match status" value="1"/>
</dbReference>
<gene>
    <name evidence="2" type="ordered locus">SJA_C1-19640</name>
</gene>
<dbReference type="PANTHER" id="PTHR40257:SF1">
    <property type="entry name" value="DUF1330 DOMAIN-CONTAINING PROTEIN"/>
    <property type="match status" value="1"/>
</dbReference>
<reference evidence="2 3" key="1">
    <citation type="journal article" date="2010" name="J. Bacteriol.">
        <title>Complete genome sequence of the representative gamma-hexachlorocyclohexane-degrading bacterium Sphingobium japonicum UT26.</title>
        <authorList>
            <person name="Nagata Y."/>
            <person name="Ohtsubo Y."/>
            <person name="Endo R."/>
            <person name="Ichikawa N."/>
            <person name="Ankai A."/>
            <person name="Oguchi A."/>
            <person name="Fukui S."/>
            <person name="Fujita N."/>
            <person name="Tsuda M."/>
        </authorList>
    </citation>
    <scope>NUCLEOTIDE SEQUENCE [LARGE SCALE GENOMIC DNA]</scope>
    <source>
        <strain evidence="3">DSM 16413 / CCM 7287 / MTCC 6362 / UT26 / NBRC 101211 / UT26S</strain>
    </source>
</reference>
<dbReference type="EMBL" id="AP010803">
    <property type="protein sequence ID" value="BAI96798.1"/>
    <property type="molecule type" value="Genomic_DNA"/>
</dbReference>
<dbReference type="InterPro" id="IPR011008">
    <property type="entry name" value="Dimeric_a/b-barrel"/>
</dbReference>
<dbReference type="AlphaFoldDB" id="D4Z2G6"/>
<dbReference type="KEGG" id="sjp:SJA_C1-19640"/>
<dbReference type="Gene3D" id="3.30.70.100">
    <property type="match status" value="1"/>
</dbReference>
<name>D4Z2G6_SPHIU</name>